<dbReference type="AlphaFoldDB" id="A0A6M3LDR5"/>
<name>A0A6M3LDR5_9ZZZZ</name>
<gene>
    <name evidence="1" type="ORF">MM415B03436_0015</name>
</gene>
<accession>A0A6M3LDR5</accession>
<proteinExistence type="predicted"/>
<organism evidence="1">
    <name type="scientific">viral metagenome</name>
    <dbReference type="NCBI Taxonomy" id="1070528"/>
    <lineage>
        <taxon>unclassified sequences</taxon>
        <taxon>metagenomes</taxon>
        <taxon>organismal metagenomes</taxon>
    </lineage>
</organism>
<protein>
    <submittedName>
        <fullName evidence="1">Uncharacterized protein</fullName>
    </submittedName>
</protein>
<reference evidence="1" key="1">
    <citation type="submission" date="2020-03" db="EMBL/GenBank/DDBJ databases">
        <title>The deep terrestrial virosphere.</title>
        <authorList>
            <person name="Holmfeldt K."/>
            <person name="Nilsson E."/>
            <person name="Simone D."/>
            <person name="Lopez-Fernandez M."/>
            <person name="Wu X."/>
            <person name="de Brujin I."/>
            <person name="Lundin D."/>
            <person name="Andersson A."/>
            <person name="Bertilsson S."/>
            <person name="Dopson M."/>
        </authorList>
    </citation>
    <scope>NUCLEOTIDE SEQUENCE</scope>
    <source>
        <strain evidence="1">MM415B03436</strain>
    </source>
</reference>
<evidence type="ECO:0000313" key="1">
    <source>
        <dbReference type="EMBL" id="QJA91208.1"/>
    </source>
</evidence>
<sequence>MMDENMKEKILNHARGGYIGLPHSFVSADAERSFDSLDDARVDAFETNAKAIYLTMENYCSQAIFCIQVCKSMDGMGTLYLEIEDIERVD</sequence>
<dbReference type="EMBL" id="MT142969">
    <property type="protein sequence ID" value="QJA91208.1"/>
    <property type="molecule type" value="Genomic_DNA"/>
</dbReference>